<feature type="region of interest" description="Phosphopantothenoylcysteine decarboxylase" evidence="3">
    <location>
        <begin position="1"/>
        <end position="203"/>
    </location>
</feature>
<organism evidence="7 8">
    <name type="scientific">Paracoccus simplex</name>
    <dbReference type="NCBI Taxonomy" id="2086346"/>
    <lineage>
        <taxon>Bacteria</taxon>
        <taxon>Pseudomonadati</taxon>
        <taxon>Pseudomonadota</taxon>
        <taxon>Alphaproteobacteria</taxon>
        <taxon>Rhodobacterales</taxon>
        <taxon>Paracoccaceae</taxon>
        <taxon>Paracoccus</taxon>
    </lineage>
</organism>
<evidence type="ECO:0000256" key="2">
    <source>
        <dbReference type="ARBA" id="ARBA00023239"/>
    </source>
</evidence>
<evidence type="ECO:0000256" key="4">
    <source>
        <dbReference type="RuleBase" id="RU364078"/>
    </source>
</evidence>
<comment type="catalytic activity">
    <reaction evidence="3 4">
        <text>N-[(R)-4-phosphopantothenoyl]-L-cysteine + H(+) = (R)-4'-phosphopantetheine + CO2</text>
        <dbReference type="Rhea" id="RHEA:16793"/>
        <dbReference type="ChEBI" id="CHEBI:15378"/>
        <dbReference type="ChEBI" id="CHEBI:16526"/>
        <dbReference type="ChEBI" id="CHEBI:59458"/>
        <dbReference type="ChEBI" id="CHEBI:61723"/>
        <dbReference type="EC" id="4.1.1.36"/>
    </reaction>
</comment>
<evidence type="ECO:0000259" key="5">
    <source>
        <dbReference type="Pfam" id="PF02441"/>
    </source>
</evidence>
<feature type="binding site" evidence="3">
    <location>
        <position position="291"/>
    </location>
    <ligand>
        <name>CTP</name>
        <dbReference type="ChEBI" id="CHEBI:37563"/>
    </ligand>
</feature>
<dbReference type="Gene3D" id="3.40.50.1950">
    <property type="entry name" value="Flavin prenyltransferase-like"/>
    <property type="match status" value="1"/>
</dbReference>
<comment type="similarity">
    <text evidence="3 4">In the N-terminal section; belongs to the HFCD (homo-oligomeric flavin containing Cys decarboxylase) superfamily.</text>
</comment>
<dbReference type="NCBIfam" id="TIGR00521">
    <property type="entry name" value="coaBC_dfp"/>
    <property type="match status" value="1"/>
</dbReference>
<accession>A0ABV7RX22</accession>
<comment type="caution">
    <text evidence="7">The sequence shown here is derived from an EMBL/GenBank/DDBJ whole genome shotgun (WGS) entry which is preliminary data.</text>
</comment>
<keyword evidence="3 4" id="KW-0285">Flavoprotein</keyword>
<keyword evidence="8" id="KW-1185">Reference proteome</keyword>
<comment type="function">
    <text evidence="3">Catalyzes two sequential steps in the biosynthesis of coenzyme A. In the first step cysteine is conjugated to 4'-phosphopantothenate to form 4-phosphopantothenoylcysteine. In the second step the latter compound is decarboxylated to form 4'-phosphopantotheine.</text>
</comment>
<evidence type="ECO:0000313" key="7">
    <source>
        <dbReference type="EMBL" id="MFC3568541.1"/>
    </source>
</evidence>
<reference evidence="8" key="1">
    <citation type="journal article" date="2019" name="Int. J. Syst. Evol. Microbiol.">
        <title>The Global Catalogue of Microorganisms (GCM) 10K type strain sequencing project: providing services to taxonomists for standard genome sequencing and annotation.</title>
        <authorList>
            <consortium name="The Broad Institute Genomics Platform"/>
            <consortium name="The Broad Institute Genome Sequencing Center for Infectious Disease"/>
            <person name="Wu L."/>
            <person name="Ma J."/>
        </authorList>
    </citation>
    <scope>NUCLEOTIDE SEQUENCE [LARGE SCALE GENOMIC DNA]</scope>
    <source>
        <strain evidence="8">VKM B-3226</strain>
    </source>
</reference>
<gene>
    <name evidence="3 7" type="primary">coaBC</name>
    <name evidence="7" type="ORF">ACFOMP_03635</name>
</gene>
<dbReference type="InterPro" id="IPR035929">
    <property type="entry name" value="CoaB-like_sf"/>
</dbReference>
<keyword evidence="1 3" id="KW-0210">Decarboxylase</keyword>
<dbReference type="HAMAP" id="MF_02225">
    <property type="entry name" value="CoaBC"/>
    <property type="match status" value="1"/>
</dbReference>
<keyword evidence="3 4" id="KW-0288">FMN</keyword>
<evidence type="ECO:0000259" key="6">
    <source>
        <dbReference type="Pfam" id="PF04127"/>
    </source>
</evidence>
<name>A0ABV7RX22_9RHOB</name>
<comment type="pathway">
    <text evidence="3 4">Cofactor biosynthesis; coenzyme A biosynthesis; CoA from (R)-pantothenate: step 3/5.</text>
</comment>
<sequence>MQGSRILLIVGGGIAAFKIPELIRMIRREGGSVVPVLTRAGGQFVTPLTLSALAEAPCHTELFDLTRESEMGHIQLSRAVDLVVVAPATADLLARMAAGMADDLASTLLLATDKPVLAAPAMNVRMWQHPATQRNLDMLENDGIRFVGPDDGDMACGEYGPGRMAEPGAILQAIRAALGRDKPLRLPPEAVVSLPARVLSGRHVIVTSGPTHEPIDPVRYIANRSSGAQGAAIAAALRDLGARVSFITGPAEVPPPEGVAVVAVETAREMRAAVEAALPADAAVMAAAVADWHVANARPGKIKKDGSGALPELQFAENPDILAWISQLGRERPSLVVGFAAETDDVLDNAARKRKRKGCDWIVANDVSPATGIMGGTENAVTLISEAGAESWPRLSKDEVAHRLAARIADALNAGDGMAEGLA</sequence>
<keyword evidence="3 4" id="KW-0436">Ligase</keyword>
<dbReference type="EMBL" id="JBHRXE010000008">
    <property type="protein sequence ID" value="MFC3568541.1"/>
    <property type="molecule type" value="Genomic_DNA"/>
</dbReference>
<dbReference type="GO" id="GO:0004633">
    <property type="term" value="F:phosphopantothenoylcysteine decarboxylase activity"/>
    <property type="evidence" value="ECO:0007669"/>
    <property type="project" value="UniProtKB-EC"/>
</dbReference>
<protein>
    <recommendedName>
        <fullName evidence="3">Coenzyme A biosynthesis bifunctional protein CoaBC</fullName>
    </recommendedName>
    <alternativeName>
        <fullName evidence="3">DNA/pantothenate metabolism flavoprotein</fullName>
    </alternativeName>
    <alternativeName>
        <fullName evidence="3">Phosphopantothenoylcysteine synthetase/decarboxylase</fullName>
        <shortName evidence="3">PPCS-PPCDC</shortName>
    </alternativeName>
    <domain>
        <recommendedName>
            <fullName evidence="3">Phosphopantothenoylcysteine decarboxylase</fullName>
            <shortName evidence="3">PPC decarboxylase</shortName>
            <shortName evidence="3">PPC-DC</shortName>
            <ecNumber evidence="3">4.1.1.36</ecNumber>
        </recommendedName>
        <alternativeName>
            <fullName evidence="3">CoaC</fullName>
        </alternativeName>
    </domain>
    <domain>
        <recommendedName>
            <fullName evidence="3">Phosphopantothenate--cysteine ligase</fullName>
            <ecNumber evidence="3">6.3.2.5</ecNumber>
        </recommendedName>
        <alternativeName>
            <fullName evidence="3">CoaB</fullName>
        </alternativeName>
        <alternativeName>
            <fullName evidence="3">Phosphopantothenoylcysteine synthetase</fullName>
            <shortName evidence="3">PPC synthetase</shortName>
            <shortName evidence="3">PPC-S</shortName>
        </alternativeName>
    </domain>
</protein>
<dbReference type="Pfam" id="PF02441">
    <property type="entry name" value="Flavoprotein"/>
    <property type="match status" value="1"/>
</dbReference>
<keyword evidence="2 3" id="KW-0456">Lyase</keyword>
<feature type="binding site" evidence="3">
    <location>
        <position position="301"/>
    </location>
    <ligand>
        <name>CTP</name>
        <dbReference type="ChEBI" id="CHEBI:37563"/>
    </ligand>
</feature>
<proteinExistence type="inferred from homology"/>
<comment type="cofactor">
    <cofactor evidence="3">
        <name>Mg(2+)</name>
        <dbReference type="ChEBI" id="CHEBI:18420"/>
    </cofactor>
</comment>
<feature type="active site" description="Proton donor" evidence="3">
    <location>
        <position position="156"/>
    </location>
</feature>
<dbReference type="SUPFAM" id="SSF102645">
    <property type="entry name" value="CoaB-like"/>
    <property type="match status" value="1"/>
</dbReference>
<comment type="similarity">
    <text evidence="3 4">In the C-terminal section; belongs to the PPC synthetase family.</text>
</comment>
<evidence type="ECO:0000256" key="1">
    <source>
        <dbReference type="ARBA" id="ARBA00022793"/>
    </source>
</evidence>
<feature type="region of interest" description="Phosphopantothenate--cysteine ligase" evidence="3">
    <location>
        <begin position="204"/>
        <end position="423"/>
    </location>
</feature>
<dbReference type="GO" id="GO:0004632">
    <property type="term" value="F:phosphopantothenate--cysteine ligase activity"/>
    <property type="evidence" value="ECO:0007669"/>
    <property type="project" value="UniProtKB-EC"/>
</dbReference>
<feature type="domain" description="DNA/pantothenate metabolism flavoprotein C-terminal" evidence="6">
    <location>
        <begin position="199"/>
        <end position="410"/>
    </location>
</feature>
<comment type="cofactor">
    <cofactor evidence="3">
        <name>FMN</name>
        <dbReference type="ChEBI" id="CHEBI:58210"/>
    </cofactor>
    <text evidence="3">Binds 1 FMN per subunit.</text>
</comment>
<dbReference type="SUPFAM" id="SSF52507">
    <property type="entry name" value="Homo-oligomeric flavin-containing Cys decarboxylases, HFCD"/>
    <property type="match status" value="1"/>
</dbReference>
<feature type="binding site" evidence="3">
    <location>
        <position position="339"/>
    </location>
    <ligand>
        <name>CTP</name>
        <dbReference type="ChEBI" id="CHEBI:37563"/>
    </ligand>
</feature>
<feature type="binding site" evidence="3">
    <location>
        <position position="353"/>
    </location>
    <ligand>
        <name>CTP</name>
        <dbReference type="ChEBI" id="CHEBI:37563"/>
    </ligand>
</feature>
<feature type="binding site" evidence="3">
    <location>
        <begin position="319"/>
        <end position="322"/>
    </location>
    <ligand>
        <name>CTP</name>
        <dbReference type="ChEBI" id="CHEBI:37563"/>
    </ligand>
</feature>
<dbReference type="Pfam" id="PF04127">
    <property type="entry name" value="DFP"/>
    <property type="match status" value="1"/>
</dbReference>
<dbReference type="RefSeq" id="WP_379027942.1">
    <property type="nucleotide sequence ID" value="NZ_JBHRXE010000008.1"/>
</dbReference>
<dbReference type="PANTHER" id="PTHR14359:SF6">
    <property type="entry name" value="PHOSPHOPANTOTHENOYLCYSTEINE DECARBOXYLASE"/>
    <property type="match status" value="1"/>
</dbReference>
<keyword evidence="3" id="KW-0479">Metal-binding</keyword>
<dbReference type="EC" id="6.3.2.5" evidence="3"/>
<dbReference type="PANTHER" id="PTHR14359">
    <property type="entry name" value="HOMO-OLIGOMERIC FLAVIN CONTAINING CYS DECARBOXYLASE FAMILY"/>
    <property type="match status" value="1"/>
</dbReference>
<comment type="pathway">
    <text evidence="3 4">Cofactor biosynthesis; coenzyme A biosynthesis; CoA from (R)-pantothenate: step 2/5.</text>
</comment>
<dbReference type="Gene3D" id="3.40.50.10300">
    <property type="entry name" value="CoaB-like"/>
    <property type="match status" value="1"/>
</dbReference>
<dbReference type="InterPro" id="IPR007085">
    <property type="entry name" value="DNA/pantothenate-metab_flavo_C"/>
</dbReference>
<evidence type="ECO:0000256" key="3">
    <source>
        <dbReference type="HAMAP-Rule" id="MF_02225"/>
    </source>
</evidence>
<feature type="domain" description="Flavoprotein" evidence="5">
    <location>
        <begin position="5"/>
        <end position="177"/>
    </location>
</feature>
<dbReference type="InterPro" id="IPR003382">
    <property type="entry name" value="Flavoprotein"/>
</dbReference>
<comment type="catalytic activity">
    <reaction evidence="3 4">
        <text>(R)-4'-phosphopantothenate + L-cysteine + CTP = N-[(R)-4-phosphopantothenoyl]-L-cysteine + CMP + diphosphate + H(+)</text>
        <dbReference type="Rhea" id="RHEA:19397"/>
        <dbReference type="ChEBI" id="CHEBI:10986"/>
        <dbReference type="ChEBI" id="CHEBI:15378"/>
        <dbReference type="ChEBI" id="CHEBI:33019"/>
        <dbReference type="ChEBI" id="CHEBI:35235"/>
        <dbReference type="ChEBI" id="CHEBI:37563"/>
        <dbReference type="ChEBI" id="CHEBI:59458"/>
        <dbReference type="ChEBI" id="CHEBI:60377"/>
        <dbReference type="EC" id="6.3.2.5"/>
    </reaction>
</comment>
<keyword evidence="3" id="KW-0511">Multifunctional enzyme</keyword>
<dbReference type="InterPro" id="IPR036551">
    <property type="entry name" value="Flavin_trans-like"/>
</dbReference>
<comment type="caution">
    <text evidence="3">Lacks conserved residue(s) required for the propagation of feature annotation.</text>
</comment>
<evidence type="ECO:0000313" key="8">
    <source>
        <dbReference type="Proteomes" id="UP001595596"/>
    </source>
</evidence>
<keyword evidence="3" id="KW-0460">Magnesium</keyword>
<dbReference type="EC" id="4.1.1.36" evidence="3"/>
<dbReference type="Proteomes" id="UP001595596">
    <property type="component" value="Unassembled WGS sequence"/>
</dbReference>
<dbReference type="InterPro" id="IPR005252">
    <property type="entry name" value="CoaBC"/>
</dbReference>
<comment type="function">
    <text evidence="4">Catalyzes two steps in the biosynthesis of coenzyme A. In the first step cysteine is conjugated to 4'-phosphopantothenate to form 4-phosphopantothenoylcysteine, in the latter compound is decarboxylated to form 4'-phosphopantotheine.</text>
</comment>
<feature type="binding site" evidence="3">
    <location>
        <position position="357"/>
    </location>
    <ligand>
        <name>CTP</name>
        <dbReference type="ChEBI" id="CHEBI:37563"/>
    </ligand>
</feature>